<feature type="domain" description="DUF6647" evidence="2">
    <location>
        <begin position="7"/>
        <end position="173"/>
    </location>
</feature>
<evidence type="ECO:0000313" key="3">
    <source>
        <dbReference type="EMBL" id="SLN49069.1"/>
    </source>
</evidence>
<gene>
    <name evidence="3" type="ORF">ROH8110_02646</name>
</gene>
<proteinExistence type="predicted"/>
<protein>
    <recommendedName>
        <fullName evidence="2">DUF6647 domain-containing protein</fullName>
    </recommendedName>
</protein>
<evidence type="ECO:0000256" key="1">
    <source>
        <dbReference type="SAM" id="SignalP"/>
    </source>
</evidence>
<dbReference type="RefSeq" id="WP_085818188.1">
    <property type="nucleotide sequence ID" value="NZ_FWFU01000003.1"/>
</dbReference>
<dbReference type="Pfam" id="PF20352">
    <property type="entry name" value="DUF6647"/>
    <property type="match status" value="1"/>
</dbReference>
<accession>A0A1X6ZEG8</accession>
<sequence length="173" mass="19754">MRALLTLTLWLVSAPPLAAQQSGDCNDTAPALPSPELMRTLTQWIGAHTDYDITRSLRTPPSVSFCMTGETIRYEGHDLLVDPELRAAYDLSARRIFLVRPWQADNPNDVSALLHELIHDVQPLNRDWPCIGAPEWEAYSLQEQWLQARGIDPGFDWMSIYMWSRCPRDVHPD</sequence>
<keyword evidence="4" id="KW-1185">Reference proteome</keyword>
<keyword evidence="1" id="KW-0732">Signal</keyword>
<dbReference type="InterPro" id="IPR046589">
    <property type="entry name" value="DUF6647"/>
</dbReference>
<organism evidence="3 4">
    <name type="scientific">Roseovarius halotolerans</name>
    <dbReference type="NCBI Taxonomy" id="505353"/>
    <lineage>
        <taxon>Bacteria</taxon>
        <taxon>Pseudomonadati</taxon>
        <taxon>Pseudomonadota</taxon>
        <taxon>Alphaproteobacteria</taxon>
        <taxon>Rhodobacterales</taxon>
        <taxon>Roseobacteraceae</taxon>
        <taxon>Roseovarius</taxon>
    </lineage>
</organism>
<dbReference type="AlphaFoldDB" id="A0A1X6ZEG8"/>
<feature type="chain" id="PRO_5012078203" description="DUF6647 domain-containing protein" evidence="1">
    <location>
        <begin position="19"/>
        <end position="173"/>
    </location>
</feature>
<evidence type="ECO:0000313" key="4">
    <source>
        <dbReference type="Proteomes" id="UP000193207"/>
    </source>
</evidence>
<feature type="signal peptide" evidence="1">
    <location>
        <begin position="1"/>
        <end position="18"/>
    </location>
</feature>
<dbReference type="OrthoDB" id="7851356at2"/>
<dbReference type="EMBL" id="FWFU01000003">
    <property type="protein sequence ID" value="SLN49069.1"/>
    <property type="molecule type" value="Genomic_DNA"/>
</dbReference>
<dbReference type="Proteomes" id="UP000193207">
    <property type="component" value="Unassembled WGS sequence"/>
</dbReference>
<name>A0A1X6ZEG8_9RHOB</name>
<reference evidence="3 4" key="1">
    <citation type="submission" date="2017-03" db="EMBL/GenBank/DDBJ databases">
        <authorList>
            <person name="Afonso C.L."/>
            <person name="Miller P.J."/>
            <person name="Scott M.A."/>
            <person name="Spackman E."/>
            <person name="Goraichik I."/>
            <person name="Dimitrov K.M."/>
            <person name="Suarez D.L."/>
            <person name="Swayne D.E."/>
        </authorList>
    </citation>
    <scope>NUCLEOTIDE SEQUENCE [LARGE SCALE GENOMIC DNA]</scope>
    <source>
        <strain evidence="3 4">CECT 8110</strain>
    </source>
</reference>
<evidence type="ECO:0000259" key="2">
    <source>
        <dbReference type="Pfam" id="PF20352"/>
    </source>
</evidence>